<evidence type="ECO:0000313" key="2">
    <source>
        <dbReference type="Proteomes" id="UP000054270"/>
    </source>
</evidence>
<dbReference type="OrthoDB" id="3270336at2759"/>
<accession>A0A0D2NII8</accession>
<dbReference type="EMBL" id="KN817621">
    <property type="protein sequence ID" value="KJA16431.1"/>
    <property type="molecule type" value="Genomic_DNA"/>
</dbReference>
<name>A0A0D2NII8_HYPSF</name>
<keyword evidence="2" id="KW-1185">Reference proteome</keyword>
<proteinExistence type="predicted"/>
<gene>
    <name evidence="1" type="ORF">HYPSUDRAFT_207026</name>
</gene>
<sequence length="757" mass="85216">MLSANPLIAPLAFHTAINYTSPQLFHGASGRAIVLGSDVYYSPNCSRAPPLPVNPLPGQTVNYNRDPFQDKVEEFHNPQWWNLKAGYLPFLPLSPNLYCPPFHVLFSDPIGIGPRRNRRLRMDSNHALNWNRLETTLAQIFQSFQSSYSIPPMPPIVPTSLVCQGPFEYPSQFTAAEKRGRGWFAIWMAMVSLGIAVAEISDRDSESDMVPLWYRTLSRYINDRRYVDEHTMSEVRQQLGQFGAAYPRAGVFIDLKSTMVQPTVEFFVRCGVPVWYPWGASEESLALKNPDHWQRYVPPSHLLQRARSYTVPVAVAASSDSVKPWEDFFAERQRRVAGPMPSKKPTLKVFHWEQDYIGTWHRVQVVRRMQQETLGDYGRNQKKYDERTNEWDCCTEMGELDAEEMQAADWEDSADEPILPLGTRPVTPGPEMLHVGPANDTAAAAIPSSAPGVPSVSPRVVDYMPEEHSPADILRLFFGFVTPPSSVRLRLAPPSEQQIKDLASGIGFPAALESFRTFVHTEVGKCAVHFFWSICQTPWVPPPNVLFDLAPGNPKNLQNNPRLKYVCELPGGVYAFNFRGVSTVDWTIAVRDIPSVLFILRLDGSLSDYEIARELLNRGMPFATLLPVPRFAIHPAPVIPRRIRLSDYVFGLADYSSYCLEQEELLRNPRVARQALKCGGIIWRLAMDRATFHNVLAGPTSVTVLQHQCLSFGTANSVNDTFWVDDILDPSEADALTGVYYVYTGKSGSSNWHCACY</sequence>
<evidence type="ECO:0000313" key="1">
    <source>
        <dbReference type="EMBL" id="KJA16431.1"/>
    </source>
</evidence>
<dbReference type="STRING" id="945553.A0A0D2NII8"/>
<protein>
    <submittedName>
        <fullName evidence="1">Uncharacterized protein</fullName>
    </submittedName>
</protein>
<dbReference type="Proteomes" id="UP000054270">
    <property type="component" value="Unassembled WGS sequence"/>
</dbReference>
<reference evidence="2" key="1">
    <citation type="submission" date="2014-04" db="EMBL/GenBank/DDBJ databases">
        <title>Evolutionary Origins and Diversification of the Mycorrhizal Mutualists.</title>
        <authorList>
            <consortium name="DOE Joint Genome Institute"/>
            <consortium name="Mycorrhizal Genomics Consortium"/>
            <person name="Kohler A."/>
            <person name="Kuo A."/>
            <person name="Nagy L.G."/>
            <person name="Floudas D."/>
            <person name="Copeland A."/>
            <person name="Barry K.W."/>
            <person name="Cichocki N."/>
            <person name="Veneault-Fourrey C."/>
            <person name="LaButti K."/>
            <person name="Lindquist E.A."/>
            <person name="Lipzen A."/>
            <person name="Lundell T."/>
            <person name="Morin E."/>
            <person name="Murat C."/>
            <person name="Riley R."/>
            <person name="Ohm R."/>
            <person name="Sun H."/>
            <person name="Tunlid A."/>
            <person name="Henrissat B."/>
            <person name="Grigoriev I.V."/>
            <person name="Hibbett D.S."/>
            <person name="Martin F."/>
        </authorList>
    </citation>
    <scope>NUCLEOTIDE SEQUENCE [LARGE SCALE GENOMIC DNA]</scope>
    <source>
        <strain evidence="2">FD-334 SS-4</strain>
    </source>
</reference>
<dbReference type="AlphaFoldDB" id="A0A0D2NII8"/>
<organism evidence="1 2">
    <name type="scientific">Hypholoma sublateritium (strain FD-334 SS-4)</name>
    <dbReference type="NCBI Taxonomy" id="945553"/>
    <lineage>
        <taxon>Eukaryota</taxon>
        <taxon>Fungi</taxon>
        <taxon>Dikarya</taxon>
        <taxon>Basidiomycota</taxon>
        <taxon>Agaricomycotina</taxon>
        <taxon>Agaricomycetes</taxon>
        <taxon>Agaricomycetidae</taxon>
        <taxon>Agaricales</taxon>
        <taxon>Agaricineae</taxon>
        <taxon>Strophariaceae</taxon>
        <taxon>Hypholoma</taxon>
    </lineage>
</organism>